<gene>
    <name evidence="2" type="ORF">K452DRAFT_142348</name>
</gene>
<dbReference type="GeneID" id="54292917"/>
<feature type="region of interest" description="Disordered" evidence="1">
    <location>
        <begin position="112"/>
        <end position="186"/>
    </location>
</feature>
<dbReference type="AlphaFoldDB" id="A0A6A6BMH6"/>
<protein>
    <submittedName>
        <fullName evidence="2">Uncharacterized protein</fullName>
    </submittedName>
</protein>
<evidence type="ECO:0000313" key="3">
    <source>
        <dbReference type="Proteomes" id="UP000799438"/>
    </source>
</evidence>
<dbReference type="RefSeq" id="XP_033400187.1">
    <property type="nucleotide sequence ID" value="XM_033535423.1"/>
</dbReference>
<accession>A0A6A6BMH6</accession>
<feature type="compositionally biased region" description="Low complexity" evidence="1">
    <location>
        <begin position="148"/>
        <end position="174"/>
    </location>
</feature>
<keyword evidence="3" id="KW-1185">Reference proteome</keyword>
<sequence length="186" mass="21169">MTRCWGWDRDLSVLRAARESQRERWRERESQFVRPTYLCGRGGEVLRLRPLLLMGGSVCTQCWILRIDQHAAYVTERRSVQRTPYSTRPMVPIKVLLGTQARRAWARARTAEHGGARCRAKAHDHDTSTARPHTHTAMTNPSRESCSPTLPRARTHPTPRLTTPLSSTISTSPLHRALPPTNGPYK</sequence>
<proteinExistence type="predicted"/>
<evidence type="ECO:0000256" key="1">
    <source>
        <dbReference type="SAM" id="MobiDB-lite"/>
    </source>
</evidence>
<reference evidence="2" key="1">
    <citation type="journal article" date="2020" name="Stud. Mycol.">
        <title>101 Dothideomycetes genomes: a test case for predicting lifestyles and emergence of pathogens.</title>
        <authorList>
            <person name="Haridas S."/>
            <person name="Albert R."/>
            <person name="Binder M."/>
            <person name="Bloem J."/>
            <person name="Labutti K."/>
            <person name="Salamov A."/>
            <person name="Andreopoulos B."/>
            <person name="Baker S."/>
            <person name="Barry K."/>
            <person name="Bills G."/>
            <person name="Bluhm B."/>
            <person name="Cannon C."/>
            <person name="Castanera R."/>
            <person name="Culley D."/>
            <person name="Daum C."/>
            <person name="Ezra D."/>
            <person name="Gonzalez J."/>
            <person name="Henrissat B."/>
            <person name="Kuo A."/>
            <person name="Liang C."/>
            <person name="Lipzen A."/>
            <person name="Lutzoni F."/>
            <person name="Magnuson J."/>
            <person name="Mondo S."/>
            <person name="Nolan M."/>
            <person name="Ohm R."/>
            <person name="Pangilinan J."/>
            <person name="Park H.-J."/>
            <person name="Ramirez L."/>
            <person name="Alfaro M."/>
            <person name="Sun H."/>
            <person name="Tritt A."/>
            <person name="Yoshinaga Y."/>
            <person name="Zwiers L.-H."/>
            <person name="Turgeon B."/>
            <person name="Goodwin S."/>
            <person name="Spatafora J."/>
            <person name="Crous P."/>
            <person name="Grigoriev I."/>
        </authorList>
    </citation>
    <scope>NUCLEOTIDE SEQUENCE</scope>
    <source>
        <strain evidence="2">CBS 121167</strain>
    </source>
</reference>
<name>A0A6A6BMH6_9PEZI</name>
<feature type="compositionally biased region" description="Basic and acidic residues" evidence="1">
    <location>
        <begin position="112"/>
        <end position="128"/>
    </location>
</feature>
<evidence type="ECO:0000313" key="2">
    <source>
        <dbReference type="EMBL" id="KAF2144475.1"/>
    </source>
</evidence>
<organism evidence="2 3">
    <name type="scientific">Aplosporella prunicola CBS 121167</name>
    <dbReference type="NCBI Taxonomy" id="1176127"/>
    <lineage>
        <taxon>Eukaryota</taxon>
        <taxon>Fungi</taxon>
        <taxon>Dikarya</taxon>
        <taxon>Ascomycota</taxon>
        <taxon>Pezizomycotina</taxon>
        <taxon>Dothideomycetes</taxon>
        <taxon>Dothideomycetes incertae sedis</taxon>
        <taxon>Botryosphaeriales</taxon>
        <taxon>Aplosporellaceae</taxon>
        <taxon>Aplosporella</taxon>
    </lineage>
</organism>
<dbReference type="Proteomes" id="UP000799438">
    <property type="component" value="Unassembled WGS sequence"/>
</dbReference>
<feature type="compositionally biased region" description="Polar residues" evidence="1">
    <location>
        <begin position="136"/>
        <end position="147"/>
    </location>
</feature>
<dbReference type="EMBL" id="ML995479">
    <property type="protein sequence ID" value="KAF2144475.1"/>
    <property type="molecule type" value="Genomic_DNA"/>
</dbReference>